<keyword evidence="9" id="KW-0472">Membrane</keyword>
<dbReference type="SMART" id="SM00220">
    <property type="entry name" value="S_TKc"/>
    <property type="match status" value="1"/>
</dbReference>
<comment type="caution">
    <text evidence="12">The sequence shown here is derived from an EMBL/GenBank/DDBJ whole genome shotgun (WGS) entry which is preliminary data.</text>
</comment>
<dbReference type="SUPFAM" id="SSF46894">
    <property type="entry name" value="C-terminal effector domain of the bipartite response regulators"/>
    <property type="match status" value="1"/>
</dbReference>
<dbReference type="Pfam" id="PF13181">
    <property type="entry name" value="TPR_8"/>
    <property type="match status" value="1"/>
</dbReference>
<dbReference type="GO" id="GO:0006355">
    <property type="term" value="P:regulation of DNA-templated transcription"/>
    <property type="evidence" value="ECO:0007669"/>
    <property type="project" value="InterPro"/>
</dbReference>
<dbReference type="RefSeq" id="WP_123521449.1">
    <property type="nucleotide sequence ID" value="NZ_JBHLWF010000069.1"/>
</dbReference>
<dbReference type="PROSITE" id="PS51755">
    <property type="entry name" value="OMPR_PHOB"/>
    <property type="match status" value="1"/>
</dbReference>
<evidence type="ECO:0000256" key="5">
    <source>
        <dbReference type="ARBA" id="ARBA00023125"/>
    </source>
</evidence>
<dbReference type="PROSITE" id="PS00107">
    <property type="entry name" value="PROTEIN_KINASE_ATP"/>
    <property type="match status" value="1"/>
</dbReference>
<evidence type="ECO:0000313" key="13">
    <source>
        <dbReference type="Proteomes" id="UP000294599"/>
    </source>
</evidence>
<dbReference type="InterPro" id="IPR001867">
    <property type="entry name" value="OmpR/PhoB-type_DNA-bd"/>
</dbReference>
<keyword evidence="13" id="KW-1185">Reference proteome</keyword>
<accession>A0A4R3L0R7</accession>
<feature type="transmembrane region" description="Helical" evidence="9">
    <location>
        <begin position="440"/>
        <end position="460"/>
    </location>
</feature>
<dbReference type="PROSITE" id="PS50011">
    <property type="entry name" value="PROTEIN_KINASE_DOM"/>
    <property type="match status" value="1"/>
</dbReference>
<dbReference type="Gene3D" id="1.10.10.10">
    <property type="entry name" value="Winged helix-like DNA-binding domain superfamily/Winged helix DNA-binding domain"/>
    <property type="match status" value="1"/>
</dbReference>
<dbReference type="InterPro" id="IPR017441">
    <property type="entry name" value="Protein_kinase_ATP_BS"/>
</dbReference>
<keyword evidence="2 8" id="KW-0547">Nucleotide-binding</keyword>
<keyword evidence="6" id="KW-0802">TPR repeat</keyword>
<dbReference type="SMART" id="SM00028">
    <property type="entry name" value="TPR"/>
    <property type="match status" value="3"/>
</dbReference>
<dbReference type="Proteomes" id="UP000294599">
    <property type="component" value="Unassembled WGS sequence"/>
</dbReference>
<organism evidence="12 13">
    <name type="scientific">Pseudofulvimonas gallinarii</name>
    <dbReference type="NCBI Taxonomy" id="634155"/>
    <lineage>
        <taxon>Bacteria</taxon>
        <taxon>Pseudomonadati</taxon>
        <taxon>Pseudomonadota</taxon>
        <taxon>Gammaproteobacteria</taxon>
        <taxon>Lysobacterales</taxon>
        <taxon>Rhodanobacteraceae</taxon>
        <taxon>Pseudofulvimonas</taxon>
    </lineage>
</organism>
<dbReference type="OrthoDB" id="1971692at2"/>
<evidence type="ECO:0000256" key="3">
    <source>
        <dbReference type="ARBA" id="ARBA00022777"/>
    </source>
</evidence>
<evidence type="ECO:0000256" key="4">
    <source>
        <dbReference type="ARBA" id="ARBA00022840"/>
    </source>
</evidence>
<dbReference type="InterPro" id="IPR011990">
    <property type="entry name" value="TPR-like_helical_dom_sf"/>
</dbReference>
<dbReference type="GO" id="GO:0005524">
    <property type="term" value="F:ATP binding"/>
    <property type="evidence" value="ECO:0007669"/>
    <property type="project" value="UniProtKB-UniRule"/>
</dbReference>
<dbReference type="SUPFAM" id="SSF48452">
    <property type="entry name" value="TPR-like"/>
    <property type="match status" value="1"/>
</dbReference>
<feature type="domain" description="Protein kinase" evidence="10">
    <location>
        <begin position="143"/>
        <end position="431"/>
    </location>
</feature>
<dbReference type="GO" id="GO:0003677">
    <property type="term" value="F:DNA binding"/>
    <property type="evidence" value="ECO:0007669"/>
    <property type="project" value="UniProtKB-UniRule"/>
</dbReference>
<dbReference type="GO" id="GO:0004674">
    <property type="term" value="F:protein serine/threonine kinase activity"/>
    <property type="evidence" value="ECO:0007669"/>
    <property type="project" value="UniProtKB-KW"/>
</dbReference>
<evidence type="ECO:0000256" key="9">
    <source>
        <dbReference type="SAM" id="Phobius"/>
    </source>
</evidence>
<dbReference type="PANTHER" id="PTHR43289">
    <property type="entry name" value="MITOGEN-ACTIVATED PROTEIN KINASE KINASE KINASE 20-RELATED"/>
    <property type="match status" value="1"/>
</dbReference>
<dbReference type="Pfam" id="PF00069">
    <property type="entry name" value="Pkinase"/>
    <property type="match status" value="1"/>
</dbReference>
<evidence type="ECO:0000256" key="7">
    <source>
        <dbReference type="PROSITE-ProRule" id="PRU01091"/>
    </source>
</evidence>
<evidence type="ECO:0000313" key="12">
    <source>
        <dbReference type="EMBL" id="TCS92086.1"/>
    </source>
</evidence>
<dbReference type="InterPro" id="IPR011009">
    <property type="entry name" value="Kinase-like_dom_sf"/>
</dbReference>
<dbReference type="Gene3D" id="1.10.510.10">
    <property type="entry name" value="Transferase(Phosphotransferase) domain 1"/>
    <property type="match status" value="1"/>
</dbReference>
<evidence type="ECO:0000259" key="10">
    <source>
        <dbReference type="PROSITE" id="PS50011"/>
    </source>
</evidence>
<evidence type="ECO:0000256" key="1">
    <source>
        <dbReference type="ARBA" id="ARBA00022679"/>
    </source>
</evidence>
<dbReference type="CDD" id="cd00383">
    <property type="entry name" value="trans_reg_C"/>
    <property type="match status" value="1"/>
</dbReference>
<dbReference type="InterPro" id="IPR008271">
    <property type="entry name" value="Ser/Thr_kinase_AS"/>
</dbReference>
<keyword evidence="9" id="KW-1133">Transmembrane helix</keyword>
<feature type="binding site" evidence="8">
    <location>
        <position position="171"/>
    </location>
    <ligand>
        <name>ATP</name>
        <dbReference type="ChEBI" id="CHEBI:30616"/>
    </ligand>
</feature>
<dbReference type="SUPFAM" id="SSF56112">
    <property type="entry name" value="Protein kinase-like (PK-like)"/>
    <property type="match status" value="1"/>
</dbReference>
<name>A0A4R3L0R7_9GAMM</name>
<evidence type="ECO:0000256" key="8">
    <source>
        <dbReference type="PROSITE-ProRule" id="PRU10141"/>
    </source>
</evidence>
<feature type="DNA-binding region" description="OmpR/PhoB-type" evidence="7">
    <location>
        <begin position="13"/>
        <end position="107"/>
    </location>
</feature>
<dbReference type="Gene3D" id="1.25.40.10">
    <property type="entry name" value="Tetratricopeptide repeat domain"/>
    <property type="match status" value="3"/>
</dbReference>
<dbReference type="InterPro" id="IPR016032">
    <property type="entry name" value="Sig_transdc_resp-reg_C-effctor"/>
</dbReference>
<evidence type="ECO:0000256" key="2">
    <source>
        <dbReference type="ARBA" id="ARBA00022741"/>
    </source>
</evidence>
<dbReference type="PANTHER" id="PTHR43289:SF6">
    <property type="entry name" value="SERINE_THREONINE-PROTEIN KINASE NEKL-3"/>
    <property type="match status" value="1"/>
</dbReference>
<dbReference type="Pfam" id="PF00486">
    <property type="entry name" value="Trans_reg_C"/>
    <property type="match status" value="1"/>
</dbReference>
<protein>
    <submittedName>
        <fullName evidence="12">Non-specific serine/threonine protein kinase</fullName>
    </submittedName>
</protein>
<gene>
    <name evidence="12" type="ORF">EDC25_1394</name>
</gene>
<dbReference type="Pfam" id="PF13424">
    <property type="entry name" value="TPR_12"/>
    <property type="match status" value="2"/>
</dbReference>
<keyword evidence="4 8" id="KW-0067">ATP-binding</keyword>
<keyword evidence="12" id="KW-0723">Serine/threonine-protein kinase</keyword>
<dbReference type="InterPro" id="IPR000719">
    <property type="entry name" value="Prot_kinase_dom"/>
</dbReference>
<dbReference type="GO" id="GO:0000160">
    <property type="term" value="P:phosphorelay signal transduction system"/>
    <property type="evidence" value="ECO:0007669"/>
    <property type="project" value="InterPro"/>
</dbReference>
<proteinExistence type="predicted"/>
<feature type="domain" description="OmpR/PhoB-type" evidence="11">
    <location>
        <begin position="13"/>
        <end position="107"/>
    </location>
</feature>
<dbReference type="PROSITE" id="PS00108">
    <property type="entry name" value="PROTEIN_KINASE_ST"/>
    <property type="match status" value="1"/>
</dbReference>
<dbReference type="AlphaFoldDB" id="A0A4R3L0R7"/>
<keyword evidence="5 7" id="KW-0238">DNA-binding</keyword>
<reference evidence="12 13" key="1">
    <citation type="submission" date="2019-03" db="EMBL/GenBank/DDBJ databases">
        <title>Genomic Encyclopedia of Type Strains, Phase IV (KMG-IV): sequencing the most valuable type-strain genomes for metagenomic binning, comparative biology and taxonomic classification.</title>
        <authorList>
            <person name="Goeker M."/>
        </authorList>
    </citation>
    <scope>NUCLEOTIDE SEQUENCE [LARGE SCALE GENOMIC DNA]</scope>
    <source>
        <strain evidence="12 13">DSM 21944</strain>
    </source>
</reference>
<dbReference type="InterPro" id="IPR019734">
    <property type="entry name" value="TPR_rpt"/>
</dbReference>
<keyword evidence="1" id="KW-0808">Transferase</keyword>
<feature type="repeat" description="TPR" evidence="6">
    <location>
        <begin position="527"/>
        <end position="560"/>
    </location>
</feature>
<dbReference type="SMART" id="SM00862">
    <property type="entry name" value="Trans_reg_C"/>
    <property type="match status" value="1"/>
</dbReference>
<dbReference type="InterPro" id="IPR036388">
    <property type="entry name" value="WH-like_DNA-bd_sf"/>
</dbReference>
<keyword evidence="3 12" id="KW-0418">Kinase</keyword>
<evidence type="ECO:0000256" key="6">
    <source>
        <dbReference type="PROSITE-ProRule" id="PRU00339"/>
    </source>
</evidence>
<sequence>MGMDIHRPDHDLPMLWRFGRVQLDERGTVSVGGEALALDRSGFEILLALLRHVGEVVTKDELLAAGWPGRVVSENTLNKAISRLRHALDADGEAIRVVYGYGYRLAAQVHVKAAEVAGAVEIAQADGIDRLRSGDSLPLRPQWRLDRWLGKGASSAVAVGRDAMGEARVFKFAIGETGLRGLRREVALTRYLAEMAVDPAGVVPLLGWNLTRTPFFTEMPFYPDGDLRHWAGNEQRLKSLPQAARLDLCAQVCEAVAELHATGIVHKDLKPDNLYLTADADAPHGWRVLLGDLGAGEAALSPQLAELGLTRSLIGTVDEASSGGGSPLYLAPEVLAGQAATQQSDVYSLGMLLYQLLAGDLRRPLAPGWEADIGEPLLREDIALAAAVEPEHRRIDARGLAQRLRTLDNRLKERQAAAQEAERQRLRDTQLQRLRQRWRWGLAVSLSLFAGFAVALWMFLRAEAARLQAEHDQRRAQAVQTFLAEDLLLKADPFVGGVPGDVSLRQAIDAATETVDTRFASQPESAVEVYHSIAHVYSGWGDYARAIEIFQRARVLAAGLKGRPSAVAEIDLHLCNEMRMAGDVVAAGAACVAARTGFDAAGVRSDETTVAHAKVMFETGDWARAVGALDPVVERTDPERAPRLLADALWFRALSLRKLARYAEADASFKRLMEVQRREYGEESPMTAWALADYGDFLTEVGRFDEAMPALEMAQTIFDGTLGPQHPDSLSPGYSVAEMHLWKGEWSQAIALLEPRLVRWREVLGTQHFWTLYALTKLALAEAEAGHVQKAQPLLDEARAVGHTLLAQYHAKSASFHANWARTFLMLERADDAATELQILEVRLHAHFAPDHPLRATADCLHARLALLRGDRVTAASHIATCRNGLGMHFPAEHPALLEPASLQARLESEAGVHGQ</sequence>
<dbReference type="EMBL" id="SMAF01000039">
    <property type="protein sequence ID" value="TCS92086.1"/>
    <property type="molecule type" value="Genomic_DNA"/>
</dbReference>
<evidence type="ECO:0000259" key="11">
    <source>
        <dbReference type="PROSITE" id="PS51755"/>
    </source>
</evidence>
<keyword evidence="9" id="KW-0812">Transmembrane</keyword>
<dbReference type="PROSITE" id="PS50005">
    <property type="entry name" value="TPR"/>
    <property type="match status" value="1"/>
</dbReference>